<feature type="transmembrane region" description="Helical" evidence="1">
    <location>
        <begin position="214"/>
        <end position="233"/>
    </location>
</feature>
<reference evidence="3 4" key="1">
    <citation type="journal article" date="2018" name="Genome Announc.">
        <title>Genome Sequence of Geothermobacter sp. HR-1 Iron Reducer from the Loihi Seamount.</title>
        <authorList>
            <person name="Smith H."/>
            <person name="Abuyen K."/>
            <person name="Tremblay J."/>
            <person name="Savalia P."/>
            <person name="Perez-Rodriguez I."/>
            <person name="Emerson D."/>
            <person name="Tully B."/>
            <person name="Amend J."/>
        </authorList>
    </citation>
    <scope>NUCLEOTIDE SEQUENCE [LARGE SCALE GENOMIC DNA]</scope>
    <source>
        <strain evidence="3 4">HR-1</strain>
    </source>
</reference>
<dbReference type="AlphaFoldDB" id="A0A2K2HDN7"/>
<evidence type="ECO:0000256" key="1">
    <source>
        <dbReference type="SAM" id="Phobius"/>
    </source>
</evidence>
<dbReference type="EMBL" id="PPFX01000003">
    <property type="protein sequence ID" value="PNU21341.1"/>
    <property type="molecule type" value="Genomic_DNA"/>
</dbReference>
<sequence>MSVQPPDPGRNWPDRHPQLAPFCKSDNRRALWQVVNTVGPYLLLWYLAVNSIKKDVPWPLTGLILLFAAAFLVRIFILFHDCVHGSFFTARKANTFFGYLFGLLVFTSFEDWRFTHLRHHATYANLDARGFGDIWTMTAEEYRTSSRWKRLGYRLYRHPLVLLGFGALFNFLLHNRLPDRRARRQEAMSVILTNLLLLAIALIAGASIGWRTYLIVQLPILWLAGAMGIWLFYVQHQFAGGYWARQEDWDPLRAAMEGSSFYRLPAVLDWFSGHIGYHHIHHLKPRIPNYFLPLCQRTIPALKQKRPIRLRQSLSCTRVKLWDEAAGRMVDFSGETPATGN</sequence>
<feature type="transmembrane region" description="Helical" evidence="1">
    <location>
        <begin position="187"/>
        <end position="208"/>
    </location>
</feature>
<dbReference type="GO" id="GO:0016020">
    <property type="term" value="C:membrane"/>
    <property type="evidence" value="ECO:0007669"/>
    <property type="project" value="TreeGrafter"/>
</dbReference>
<gene>
    <name evidence="3" type="ORF">C2E25_01945</name>
</gene>
<evidence type="ECO:0000313" key="3">
    <source>
        <dbReference type="EMBL" id="PNU21341.1"/>
    </source>
</evidence>
<dbReference type="PANTHER" id="PTHR19353:SF73">
    <property type="entry name" value="FATTY ACID DESATURASE"/>
    <property type="match status" value="1"/>
</dbReference>
<dbReference type="OrthoDB" id="9769653at2"/>
<evidence type="ECO:0000313" key="4">
    <source>
        <dbReference type="Proteomes" id="UP000236340"/>
    </source>
</evidence>
<dbReference type="RefSeq" id="WP_103114112.1">
    <property type="nucleotide sequence ID" value="NZ_PPFX01000003.1"/>
</dbReference>
<keyword evidence="1" id="KW-0812">Transmembrane</keyword>
<keyword evidence="1" id="KW-1133">Transmembrane helix</keyword>
<feature type="domain" description="Fatty acid desaturase" evidence="2">
    <location>
        <begin position="58"/>
        <end position="301"/>
    </location>
</feature>
<feature type="transmembrane region" description="Helical" evidence="1">
    <location>
        <begin position="60"/>
        <end position="79"/>
    </location>
</feature>
<dbReference type="InterPro" id="IPR012171">
    <property type="entry name" value="Fatty_acid_desaturase"/>
</dbReference>
<keyword evidence="1" id="KW-0472">Membrane</keyword>
<name>A0A2K2HDN7_9BACT</name>
<evidence type="ECO:0000259" key="2">
    <source>
        <dbReference type="Pfam" id="PF00487"/>
    </source>
</evidence>
<dbReference type="GO" id="GO:0006629">
    <property type="term" value="P:lipid metabolic process"/>
    <property type="evidence" value="ECO:0007669"/>
    <property type="project" value="InterPro"/>
</dbReference>
<organism evidence="3 4">
    <name type="scientific">Geothermobacter hydrogeniphilus</name>
    <dbReference type="NCBI Taxonomy" id="1969733"/>
    <lineage>
        <taxon>Bacteria</taxon>
        <taxon>Pseudomonadati</taxon>
        <taxon>Thermodesulfobacteriota</taxon>
        <taxon>Desulfuromonadia</taxon>
        <taxon>Desulfuromonadales</taxon>
        <taxon>Geothermobacteraceae</taxon>
        <taxon>Geothermobacter</taxon>
    </lineage>
</organism>
<dbReference type="Proteomes" id="UP000236340">
    <property type="component" value="Unassembled WGS sequence"/>
</dbReference>
<dbReference type="PANTHER" id="PTHR19353">
    <property type="entry name" value="FATTY ACID DESATURASE 2"/>
    <property type="match status" value="1"/>
</dbReference>
<dbReference type="Pfam" id="PF00487">
    <property type="entry name" value="FA_desaturase"/>
    <property type="match status" value="1"/>
</dbReference>
<comment type="caution">
    <text evidence="3">The sequence shown here is derived from an EMBL/GenBank/DDBJ whole genome shotgun (WGS) entry which is preliminary data.</text>
</comment>
<accession>A0A2K2HDN7</accession>
<protein>
    <submittedName>
        <fullName evidence="3">Fatty acid desaturase</fullName>
    </submittedName>
</protein>
<feature type="transmembrane region" description="Helical" evidence="1">
    <location>
        <begin position="30"/>
        <end position="48"/>
    </location>
</feature>
<dbReference type="GO" id="GO:0016717">
    <property type="term" value="F:oxidoreductase activity, acting on paired donors, with oxidation of a pair of donors resulting in the reduction of molecular oxygen to two molecules of water"/>
    <property type="evidence" value="ECO:0007669"/>
    <property type="project" value="TreeGrafter"/>
</dbReference>
<dbReference type="InterPro" id="IPR005804">
    <property type="entry name" value="FA_desaturase_dom"/>
</dbReference>
<feature type="transmembrane region" description="Helical" evidence="1">
    <location>
        <begin position="155"/>
        <end position="175"/>
    </location>
</feature>
<proteinExistence type="predicted"/>